<gene>
    <name evidence="6" type="ORF">CXB51_029478</name>
</gene>
<proteinExistence type="predicted"/>
<accession>A0A8J6CTY9</accession>
<comment type="subcellular location">
    <subcellularLocation>
        <location evidence="1">Nucleus</location>
    </subcellularLocation>
</comment>
<keyword evidence="7" id="KW-1185">Reference proteome</keyword>
<dbReference type="PANTHER" id="PTHR47122">
    <property type="entry name" value="MYB-LIKE DNA-BINDING DOMAIN CONTAINING PROTEIN, EXPRESSED"/>
    <property type="match status" value="1"/>
</dbReference>
<dbReference type="PROSITE" id="PS50090">
    <property type="entry name" value="MYB_LIKE"/>
    <property type="match status" value="1"/>
</dbReference>
<feature type="region of interest" description="Disordered" evidence="3">
    <location>
        <begin position="184"/>
        <end position="205"/>
    </location>
</feature>
<evidence type="ECO:0000259" key="5">
    <source>
        <dbReference type="PROSITE" id="PS51294"/>
    </source>
</evidence>
<reference evidence="6 7" key="1">
    <citation type="journal article" date="2021" name="bioRxiv">
        <title>The Gossypium anomalum genome as a resource for cotton improvement and evolutionary analysis of hybrid incompatibility.</title>
        <authorList>
            <person name="Grover C.E."/>
            <person name="Yuan D."/>
            <person name="Arick M.A."/>
            <person name="Miller E.R."/>
            <person name="Hu G."/>
            <person name="Peterson D.G."/>
            <person name="Wendel J.F."/>
            <person name="Udall J.A."/>
        </authorList>
    </citation>
    <scope>NUCLEOTIDE SEQUENCE [LARGE SCALE GENOMIC DNA]</scope>
    <source>
        <strain evidence="6">JFW-Udall</strain>
        <tissue evidence="6">Leaf</tissue>
    </source>
</reference>
<dbReference type="Proteomes" id="UP000701853">
    <property type="component" value="Chromosome 11"/>
</dbReference>
<dbReference type="InterPro" id="IPR001005">
    <property type="entry name" value="SANT/Myb"/>
</dbReference>
<dbReference type="SMART" id="SM00717">
    <property type="entry name" value="SANT"/>
    <property type="match status" value="1"/>
</dbReference>
<dbReference type="InterPro" id="IPR017930">
    <property type="entry name" value="Myb_dom"/>
</dbReference>
<feature type="domain" description="HTH myb-type" evidence="5">
    <location>
        <begin position="387"/>
        <end position="438"/>
    </location>
</feature>
<organism evidence="6 7">
    <name type="scientific">Gossypium anomalum</name>
    <dbReference type="NCBI Taxonomy" id="47600"/>
    <lineage>
        <taxon>Eukaryota</taxon>
        <taxon>Viridiplantae</taxon>
        <taxon>Streptophyta</taxon>
        <taxon>Embryophyta</taxon>
        <taxon>Tracheophyta</taxon>
        <taxon>Spermatophyta</taxon>
        <taxon>Magnoliopsida</taxon>
        <taxon>eudicotyledons</taxon>
        <taxon>Gunneridae</taxon>
        <taxon>Pentapetalae</taxon>
        <taxon>rosids</taxon>
        <taxon>malvids</taxon>
        <taxon>Malvales</taxon>
        <taxon>Malvaceae</taxon>
        <taxon>Malvoideae</taxon>
        <taxon>Gossypium</taxon>
    </lineage>
</organism>
<feature type="domain" description="Myb-like" evidence="4">
    <location>
        <begin position="379"/>
        <end position="434"/>
    </location>
</feature>
<dbReference type="GO" id="GO:0005634">
    <property type="term" value="C:nucleus"/>
    <property type="evidence" value="ECO:0007669"/>
    <property type="project" value="UniProtKB-SubCell"/>
</dbReference>
<name>A0A8J6CTY9_9ROSI</name>
<evidence type="ECO:0000313" key="7">
    <source>
        <dbReference type="Proteomes" id="UP000701853"/>
    </source>
</evidence>
<dbReference type="EMBL" id="JAHUZN010000011">
    <property type="protein sequence ID" value="KAG8479888.1"/>
    <property type="molecule type" value="Genomic_DNA"/>
</dbReference>
<dbReference type="AlphaFoldDB" id="A0A8J6CTY9"/>
<dbReference type="InterPro" id="IPR009057">
    <property type="entry name" value="Homeodomain-like_sf"/>
</dbReference>
<feature type="compositionally biased region" description="Low complexity" evidence="3">
    <location>
        <begin position="188"/>
        <end position="201"/>
    </location>
</feature>
<dbReference type="Pfam" id="PF00249">
    <property type="entry name" value="Myb_DNA-binding"/>
    <property type="match status" value="1"/>
</dbReference>
<dbReference type="PANTHER" id="PTHR47122:SF5">
    <property type="entry name" value="TRF-LIKE 8"/>
    <property type="match status" value="1"/>
</dbReference>
<dbReference type="Gene3D" id="1.10.246.220">
    <property type="match status" value="1"/>
</dbReference>
<dbReference type="OrthoDB" id="608866at2759"/>
<feature type="region of interest" description="Disordered" evidence="3">
    <location>
        <begin position="359"/>
        <end position="379"/>
    </location>
</feature>
<evidence type="ECO:0000256" key="2">
    <source>
        <dbReference type="ARBA" id="ARBA00023242"/>
    </source>
</evidence>
<dbReference type="CDD" id="cd11660">
    <property type="entry name" value="SANT_TRF"/>
    <property type="match status" value="1"/>
</dbReference>
<keyword evidence="2" id="KW-0539">Nucleus</keyword>
<dbReference type="PROSITE" id="PS51294">
    <property type="entry name" value="HTH_MYB"/>
    <property type="match status" value="1"/>
</dbReference>
<feature type="compositionally biased region" description="Basic and acidic residues" evidence="3">
    <location>
        <begin position="305"/>
        <end position="331"/>
    </location>
</feature>
<feature type="region of interest" description="Disordered" evidence="3">
    <location>
        <begin position="305"/>
        <end position="346"/>
    </location>
</feature>
<dbReference type="SUPFAM" id="SSF46689">
    <property type="entry name" value="Homeodomain-like"/>
    <property type="match status" value="1"/>
</dbReference>
<comment type="caution">
    <text evidence="6">The sequence shown here is derived from an EMBL/GenBank/DDBJ whole genome shotgun (WGS) entry which is preliminary data.</text>
</comment>
<evidence type="ECO:0000256" key="1">
    <source>
        <dbReference type="ARBA" id="ARBA00004123"/>
    </source>
</evidence>
<sequence length="536" mass="60178">MIAGYEMETDRKSHSMKKLDDVKCQRVDQPVVPGLDDEVTEVEHLLAEPKIEHVSVDGILCFGNENIEKHLKMEDFSCAFDYGWKISSGSTLTVCLHYFAGDLLSACNLRILACGMMGGLDSIRGRGGDDLKLEVLDGLLDEVDEVDDIDAANDLSGACEDFLLDIEFPEKLSELDCGPREGSTLCNSSSESHSPGFSGRSNSVGGISESSIATVRESNSENGGLGKRVGCDLHHNFRRKHVCQGPVMDVGRSSIEHVQDLDESDDDEKPLVSLLLSNQKVKSSVKVTKGDTLLRQKRLRKPTRRYIEEFSRNSTMEESKSHKIQPQEEFRQVPSESQPRRGRPKKIVLKSKLESDYELSASESEDGRKRTKRSKMACDRRKHQKMWTLAEVIKLVDGIAKYGVGRWTDIKKLLFASSTYRTPVDLRDKWRNLLRSSSAQENNWREVENHPKHAVRPLPKPVVRRICELAAIHPYPKVSSVNYVPSSEQPTTKVHETYVGSKRSLKKAFCVNSSLACNSPFNTDLHILMLFRSLGN</sequence>
<evidence type="ECO:0000259" key="4">
    <source>
        <dbReference type="PROSITE" id="PS50090"/>
    </source>
</evidence>
<protein>
    <submittedName>
        <fullName evidence="6">Uncharacterized protein</fullName>
    </submittedName>
</protein>
<evidence type="ECO:0000313" key="6">
    <source>
        <dbReference type="EMBL" id="KAG8479888.1"/>
    </source>
</evidence>
<feature type="compositionally biased region" description="Basic residues" evidence="3">
    <location>
        <begin position="369"/>
        <end position="379"/>
    </location>
</feature>
<evidence type="ECO:0000256" key="3">
    <source>
        <dbReference type="SAM" id="MobiDB-lite"/>
    </source>
</evidence>